<evidence type="ECO:0000313" key="2">
    <source>
        <dbReference type="Proteomes" id="UP001313282"/>
    </source>
</evidence>
<evidence type="ECO:0000313" key="1">
    <source>
        <dbReference type="EMBL" id="KAK6339839.1"/>
    </source>
</evidence>
<comment type="caution">
    <text evidence="1">The sequence shown here is derived from an EMBL/GenBank/DDBJ whole genome shotgun (WGS) entry which is preliminary data.</text>
</comment>
<dbReference type="Proteomes" id="UP001313282">
    <property type="component" value="Unassembled WGS sequence"/>
</dbReference>
<accession>A0AAN8MLW1</accession>
<name>A0AAN8MLW1_9PEZI</name>
<dbReference type="AlphaFoldDB" id="A0AAN8MLW1"/>
<reference evidence="1 2" key="1">
    <citation type="submission" date="2019-10" db="EMBL/GenBank/DDBJ databases">
        <authorList>
            <person name="Palmer J.M."/>
        </authorList>
    </citation>
    <scope>NUCLEOTIDE SEQUENCE [LARGE SCALE GENOMIC DNA]</scope>
    <source>
        <strain evidence="1 2">TWF718</strain>
    </source>
</reference>
<sequence>MVEAFDTFLQRCFGTDELVKRSSYWLFLGNECKIVSYHSGQNKLRLEYADPLEAERQLNIVRGANLLPIARPRIGLQDVPYSIILWVITLHNRANDDTSRHYDIIQSSYIFLKAWYGRSAILMARDTMDMSVWRDRTNMCWPEAGTVEGDEAVGVK</sequence>
<organism evidence="1 2">
    <name type="scientific">Orbilia javanica</name>
    <dbReference type="NCBI Taxonomy" id="47235"/>
    <lineage>
        <taxon>Eukaryota</taxon>
        <taxon>Fungi</taxon>
        <taxon>Dikarya</taxon>
        <taxon>Ascomycota</taxon>
        <taxon>Pezizomycotina</taxon>
        <taxon>Orbiliomycetes</taxon>
        <taxon>Orbiliales</taxon>
        <taxon>Orbiliaceae</taxon>
        <taxon>Orbilia</taxon>
    </lineage>
</organism>
<dbReference type="EMBL" id="JAVHNR010000006">
    <property type="protein sequence ID" value="KAK6339839.1"/>
    <property type="molecule type" value="Genomic_DNA"/>
</dbReference>
<gene>
    <name evidence="1" type="ORF">TWF718_009229</name>
</gene>
<protein>
    <submittedName>
        <fullName evidence="1">Uncharacterized protein</fullName>
    </submittedName>
</protein>
<proteinExistence type="predicted"/>
<keyword evidence="2" id="KW-1185">Reference proteome</keyword>